<keyword evidence="3" id="KW-1185">Reference proteome</keyword>
<comment type="caution">
    <text evidence="2">The sequence shown here is derived from an EMBL/GenBank/DDBJ whole genome shotgun (WGS) entry which is preliminary data.</text>
</comment>
<dbReference type="EMBL" id="LKCN02000007">
    <property type="protein sequence ID" value="RCI13188.1"/>
    <property type="molecule type" value="Genomic_DNA"/>
</dbReference>
<dbReference type="Proteomes" id="UP000253664">
    <property type="component" value="Unassembled WGS sequence"/>
</dbReference>
<evidence type="ECO:0000313" key="2">
    <source>
        <dbReference type="EMBL" id="RCI13188.1"/>
    </source>
</evidence>
<dbReference type="AlphaFoldDB" id="A0A367LFJ3"/>
<proteinExistence type="predicted"/>
<feature type="region of interest" description="Disordered" evidence="1">
    <location>
        <begin position="54"/>
        <end position="92"/>
    </location>
</feature>
<dbReference type="OrthoDB" id="4927071at2759"/>
<protein>
    <submittedName>
        <fullName evidence="2">Uncharacterized protein</fullName>
    </submittedName>
</protein>
<evidence type="ECO:0000256" key="1">
    <source>
        <dbReference type="SAM" id="MobiDB-lite"/>
    </source>
</evidence>
<feature type="compositionally biased region" description="Low complexity" evidence="1">
    <location>
        <begin position="56"/>
        <end position="66"/>
    </location>
</feature>
<name>A0A367LFJ3_9HYPO</name>
<sequence>MGRLAVYCGVQVESQALLTTTNLTILWDSEETAEQAINKTKDSIFRRKNPFVMSVSSPPSEPRSSPLLPPEPKSSSPPPPEPESSRPPLPEPESMVKSIEYFAFDIPHDMPEAEKKQASAMIAAHIVHLQNSQTTTTEDGDPPAKTIITYIFTVMALLFPDVAEEALSANIPLVKRSASLNVKAFLDDLLAYDKQVEDEAESETIVDGEGESDMIDYVLQLPSSLRDLDFGVGRMEAKVTYSDAAVEILASRWAVEMLFTGGYVSEVDSLLFPRALVKALKRVLRLDERQAKYFNGDLAPTLAVLRGVMWALDEYHPARQFVSLMCYEYREEPLNTTELSFGITRNLSHGHGLPSAALTLEALVDDLLTAYPAIVENRDLTSQIIDYREERFAYWKLAKSERTYIDSFNRAEYKLRPLTPRWALVAVAAAYRQQYDPAVGEFIELGPYSSVIAGVNRCLSMMGREVITGAGSRMAFDPVGVNTYVRPSGRTLGGSGEAAHTWPSYAVGAQPVINYILERVPCLKLTSPWPHLTQASSHLSLNLKASSTRERTT</sequence>
<reference evidence="2 3" key="1">
    <citation type="journal article" date="2015" name="BMC Genomics">
        <title>Insights from the genome of Ophiocordyceps polyrhachis-furcata to pathogenicity and host specificity in insect fungi.</title>
        <authorList>
            <person name="Wichadakul D."/>
            <person name="Kobmoo N."/>
            <person name="Ingsriswang S."/>
            <person name="Tangphatsornruang S."/>
            <person name="Chantasingh D."/>
            <person name="Luangsa-ard J.J."/>
            <person name="Eurwilaichitr L."/>
        </authorList>
    </citation>
    <scope>NUCLEOTIDE SEQUENCE [LARGE SCALE GENOMIC DNA]</scope>
    <source>
        <strain evidence="2 3">BCC 54312</strain>
    </source>
</reference>
<organism evidence="2 3">
    <name type="scientific">Ophiocordyceps polyrhachis-furcata BCC 54312</name>
    <dbReference type="NCBI Taxonomy" id="1330021"/>
    <lineage>
        <taxon>Eukaryota</taxon>
        <taxon>Fungi</taxon>
        <taxon>Dikarya</taxon>
        <taxon>Ascomycota</taxon>
        <taxon>Pezizomycotina</taxon>
        <taxon>Sordariomycetes</taxon>
        <taxon>Hypocreomycetidae</taxon>
        <taxon>Hypocreales</taxon>
        <taxon>Ophiocordycipitaceae</taxon>
        <taxon>Ophiocordyceps</taxon>
    </lineage>
</organism>
<gene>
    <name evidence="2" type="ORF">L249_0369</name>
</gene>
<feature type="compositionally biased region" description="Pro residues" evidence="1">
    <location>
        <begin position="67"/>
        <end position="91"/>
    </location>
</feature>
<accession>A0A367LFJ3</accession>
<evidence type="ECO:0000313" key="3">
    <source>
        <dbReference type="Proteomes" id="UP000253664"/>
    </source>
</evidence>